<reference evidence="3 4" key="1">
    <citation type="submission" date="2018-11" db="EMBL/GenBank/DDBJ databases">
        <title>YIM 102482-1 draft genome.</title>
        <authorList>
            <person name="Li G."/>
            <person name="Jiang Y."/>
        </authorList>
    </citation>
    <scope>NUCLEOTIDE SEQUENCE [LARGE SCALE GENOMIC DNA]</scope>
    <source>
        <strain evidence="3 4">YIM 102482-1</strain>
    </source>
</reference>
<dbReference type="EMBL" id="RQVS01000001">
    <property type="protein sequence ID" value="RRJ88864.1"/>
    <property type="molecule type" value="Genomic_DNA"/>
</dbReference>
<accession>A0A3P3W270</accession>
<keyword evidence="2" id="KW-0812">Transmembrane</keyword>
<evidence type="ECO:0000313" key="4">
    <source>
        <dbReference type="Proteomes" id="UP000274391"/>
    </source>
</evidence>
<sequence length="158" mass="17009">MGVVVLTILTLIYVVAVFQLAWGLVASGEPIAIAMGVFLVIFPVIGVVFVIRDLLFALRGNELLARMAAAGELPEDDLPRRPSGRPVLEAADAEFPELKRDVETHPDDYRAWARLALGYKASGDAARARKAMRQAIALERAGSTGGPAEPEKSDRVAE</sequence>
<dbReference type="InterPro" id="IPR011990">
    <property type="entry name" value="TPR-like_helical_dom_sf"/>
</dbReference>
<evidence type="ECO:0000256" key="1">
    <source>
        <dbReference type="SAM" id="MobiDB-lite"/>
    </source>
</evidence>
<feature type="region of interest" description="Disordered" evidence="1">
    <location>
        <begin position="138"/>
        <end position="158"/>
    </location>
</feature>
<feature type="transmembrane region" description="Helical" evidence="2">
    <location>
        <begin position="33"/>
        <end position="58"/>
    </location>
</feature>
<proteinExistence type="predicted"/>
<dbReference type="AlphaFoldDB" id="A0A3P3W270"/>
<dbReference type="OrthoDB" id="4485518at2"/>
<evidence type="ECO:0000313" key="3">
    <source>
        <dbReference type="EMBL" id="RRJ88864.1"/>
    </source>
</evidence>
<feature type="compositionally biased region" description="Basic and acidic residues" evidence="1">
    <location>
        <begin position="149"/>
        <end position="158"/>
    </location>
</feature>
<name>A0A3P3W270_9MICO</name>
<evidence type="ECO:0008006" key="5">
    <source>
        <dbReference type="Google" id="ProtNLM"/>
    </source>
</evidence>
<gene>
    <name evidence="3" type="ORF">EG850_01000</name>
</gene>
<comment type="caution">
    <text evidence="3">The sequence shown here is derived from an EMBL/GenBank/DDBJ whole genome shotgun (WGS) entry which is preliminary data.</text>
</comment>
<keyword evidence="2" id="KW-1133">Transmembrane helix</keyword>
<dbReference type="Proteomes" id="UP000274391">
    <property type="component" value="Unassembled WGS sequence"/>
</dbReference>
<evidence type="ECO:0000256" key="2">
    <source>
        <dbReference type="SAM" id="Phobius"/>
    </source>
</evidence>
<dbReference type="Gene3D" id="1.25.40.10">
    <property type="entry name" value="Tetratricopeptide repeat domain"/>
    <property type="match status" value="1"/>
</dbReference>
<keyword evidence="2" id="KW-0472">Membrane</keyword>
<keyword evidence="4" id="KW-1185">Reference proteome</keyword>
<dbReference type="SUPFAM" id="SSF48452">
    <property type="entry name" value="TPR-like"/>
    <property type="match status" value="1"/>
</dbReference>
<protein>
    <recommendedName>
        <fullName evidence="5">Tetratricopeptide repeat protein</fullName>
    </recommendedName>
</protein>
<organism evidence="3 4">
    <name type="scientific">Gulosibacter macacae</name>
    <dbReference type="NCBI Taxonomy" id="2488791"/>
    <lineage>
        <taxon>Bacteria</taxon>
        <taxon>Bacillati</taxon>
        <taxon>Actinomycetota</taxon>
        <taxon>Actinomycetes</taxon>
        <taxon>Micrococcales</taxon>
        <taxon>Microbacteriaceae</taxon>
        <taxon>Gulosibacter</taxon>
    </lineage>
</organism>